<evidence type="ECO:0000256" key="6">
    <source>
        <dbReference type="ARBA" id="ARBA00022974"/>
    </source>
</evidence>
<dbReference type="GO" id="GO:0005886">
    <property type="term" value="C:plasma membrane"/>
    <property type="evidence" value="ECO:0007669"/>
    <property type="project" value="UniProtKB-SubCell"/>
</dbReference>
<reference evidence="12 13" key="1">
    <citation type="journal article" date="2021" name="Commun. Biol.">
        <title>The genome of Shorea leprosula (Dipterocarpaceae) highlights the ecological relevance of drought in aseasonal tropical rainforests.</title>
        <authorList>
            <person name="Ng K.K.S."/>
            <person name="Kobayashi M.J."/>
            <person name="Fawcett J.A."/>
            <person name="Hatakeyama M."/>
            <person name="Paape T."/>
            <person name="Ng C.H."/>
            <person name="Ang C.C."/>
            <person name="Tnah L.H."/>
            <person name="Lee C.T."/>
            <person name="Nishiyama T."/>
            <person name="Sese J."/>
            <person name="O'Brien M.J."/>
            <person name="Copetti D."/>
            <person name="Mohd Noor M.I."/>
            <person name="Ong R.C."/>
            <person name="Putra M."/>
            <person name="Sireger I.Z."/>
            <person name="Indrioko S."/>
            <person name="Kosugi Y."/>
            <person name="Izuno A."/>
            <person name="Isagi Y."/>
            <person name="Lee S.L."/>
            <person name="Shimizu K.K."/>
        </authorList>
    </citation>
    <scope>NUCLEOTIDE SEQUENCE [LARGE SCALE GENOMIC DNA]</scope>
    <source>
        <strain evidence="12">214</strain>
    </source>
</reference>
<gene>
    <name evidence="12" type="ORF">SLEP1_g6420</name>
</gene>
<keyword evidence="7" id="KW-0472">Membrane</keyword>
<feature type="compositionally biased region" description="Low complexity" evidence="11">
    <location>
        <begin position="228"/>
        <end position="239"/>
    </location>
</feature>
<dbReference type="InterPro" id="IPR033254">
    <property type="entry name" value="Plant_FLA"/>
</dbReference>
<evidence type="ECO:0000256" key="4">
    <source>
        <dbReference type="ARBA" id="ARBA00022622"/>
    </source>
</evidence>
<keyword evidence="4" id="KW-0336">GPI-anchor</keyword>
<proteinExistence type="inferred from homology"/>
<dbReference type="EMBL" id="BPVZ01000006">
    <property type="protein sequence ID" value="GKU92731.1"/>
    <property type="molecule type" value="Genomic_DNA"/>
</dbReference>
<accession>A0AAV5I3D5</accession>
<dbReference type="PANTHER" id="PTHR32382">
    <property type="entry name" value="FASCICLIN-LIKE ARABINOGALACTAN PROTEIN"/>
    <property type="match status" value="1"/>
</dbReference>
<evidence type="ECO:0000256" key="7">
    <source>
        <dbReference type="ARBA" id="ARBA00023136"/>
    </source>
</evidence>
<evidence type="ECO:0008006" key="14">
    <source>
        <dbReference type="Google" id="ProtNLM"/>
    </source>
</evidence>
<keyword evidence="13" id="KW-1185">Reference proteome</keyword>
<feature type="region of interest" description="Disordered" evidence="11">
    <location>
        <begin position="196"/>
        <end position="254"/>
    </location>
</feature>
<organism evidence="12 13">
    <name type="scientific">Rubroshorea leprosula</name>
    <dbReference type="NCBI Taxonomy" id="152421"/>
    <lineage>
        <taxon>Eukaryota</taxon>
        <taxon>Viridiplantae</taxon>
        <taxon>Streptophyta</taxon>
        <taxon>Embryophyta</taxon>
        <taxon>Tracheophyta</taxon>
        <taxon>Spermatophyta</taxon>
        <taxon>Magnoliopsida</taxon>
        <taxon>eudicotyledons</taxon>
        <taxon>Gunneridae</taxon>
        <taxon>Pentapetalae</taxon>
        <taxon>rosids</taxon>
        <taxon>malvids</taxon>
        <taxon>Malvales</taxon>
        <taxon>Dipterocarpaceae</taxon>
        <taxon>Rubroshorea</taxon>
    </lineage>
</organism>
<dbReference type="SUPFAM" id="SSF82153">
    <property type="entry name" value="FAS1 domain"/>
    <property type="match status" value="1"/>
</dbReference>
<evidence type="ECO:0000256" key="11">
    <source>
        <dbReference type="SAM" id="MobiDB-lite"/>
    </source>
</evidence>
<evidence type="ECO:0000313" key="12">
    <source>
        <dbReference type="EMBL" id="GKU92731.1"/>
    </source>
</evidence>
<protein>
    <recommendedName>
        <fullName evidence="14">FAS1 domain-containing protein</fullName>
    </recommendedName>
</protein>
<keyword evidence="9" id="KW-0449">Lipoprotein</keyword>
<keyword evidence="3" id="KW-1003">Cell membrane</keyword>
<dbReference type="AlphaFoldDB" id="A0AAV5I3D5"/>
<keyword evidence="8" id="KW-0325">Glycoprotein</keyword>
<dbReference type="PANTHER" id="PTHR32382:SF87">
    <property type="entry name" value="FASCICLIN-LIKE ARABINOGALACTAN PROTEIN 14"/>
    <property type="match status" value="1"/>
</dbReference>
<keyword evidence="6" id="KW-0654">Proteoglycan</keyword>
<feature type="compositionally biased region" description="Low complexity" evidence="11">
    <location>
        <begin position="196"/>
        <end position="220"/>
    </location>
</feature>
<keyword evidence="5" id="KW-0732">Signal</keyword>
<comment type="subcellular location">
    <subcellularLocation>
        <location evidence="1">Cell membrane</location>
        <topology evidence="1">Lipid-anchor</topology>
        <topology evidence="1">GPI-anchor</topology>
    </subcellularLocation>
</comment>
<comment type="function">
    <text evidence="10">May be a cell surface adhesion protein.</text>
</comment>
<evidence type="ECO:0000256" key="1">
    <source>
        <dbReference type="ARBA" id="ARBA00004609"/>
    </source>
</evidence>
<evidence type="ECO:0000256" key="5">
    <source>
        <dbReference type="ARBA" id="ARBA00022729"/>
    </source>
</evidence>
<evidence type="ECO:0000256" key="2">
    <source>
        <dbReference type="ARBA" id="ARBA00007843"/>
    </source>
</evidence>
<dbReference type="FunFam" id="2.30.180.10:FF:000015">
    <property type="entry name" value="Fasciclin-like arabinogalactan protein 3"/>
    <property type="match status" value="1"/>
</dbReference>
<dbReference type="InterPro" id="IPR036378">
    <property type="entry name" value="FAS1_dom_sf"/>
</dbReference>
<evidence type="ECO:0000256" key="9">
    <source>
        <dbReference type="ARBA" id="ARBA00023288"/>
    </source>
</evidence>
<name>A0AAV5I3D5_9ROSI</name>
<sequence>MEGCLQLLCFLHNSPVHSPSFIAEFLSFSSSPFLFSATTALDITEVINGYQDYSTFNNYPTQTQIANAINSRQNQTLTELVVNNGNMGVVSGLPMDTLKSLLTLHVLFDYFDLQKLKNLPNNTVHVTTLYQTSDQATNQRGFLNATISGNGDVAFMSAASGSSVNSKVIKNVYAQPCNFSVLEISNLITPPGLTGGNSSSNSSVCSPAPTNSTPASSPIKSPTPPISPVASYSSAPAPSRETITPPDAPSGKSSAAAIGGFGDQVCHFRCGVGICLVLGGKRKLRDGK</sequence>
<comment type="caution">
    <text evidence="12">The sequence shown here is derived from an EMBL/GenBank/DDBJ whole genome shotgun (WGS) entry which is preliminary data.</text>
</comment>
<evidence type="ECO:0000313" key="13">
    <source>
        <dbReference type="Proteomes" id="UP001054252"/>
    </source>
</evidence>
<evidence type="ECO:0000256" key="10">
    <source>
        <dbReference type="ARBA" id="ARBA00024686"/>
    </source>
</evidence>
<dbReference type="GO" id="GO:0098552">
    <property type="term" value="C:side of membrane"/>
    <property type="evidence" value="ECO:0007669"/>
    <property type="project" value="UniProtKB-KW"/>
</dbReference>
<evidence type="ECO:0000256" key="3">
    <source>
        <dbReference type="ARBA" id="ARBA00022475"/>
    </source>
</evidence>
<dbReference type="Proteomes" id="UP001054252">
    <property type="component" value="Unassembled WGS sequence"/>
</dbReference>
<evidence type="ECO:0000256" key="8">
    <source>
        <dbReference type="ARBA" id="ARBA00023180"/>
    </source>
</evidence>
<comment type="similarity">
    <text evidence="2">Belongs to the fasciclin-like AGP family.</text>
</comment>